<organism evidence="3 4">
    <name type="scientific">Aminobacter carboxidus</name>
    <dbReference type="NCBI Taxonomy" id="376165"/>
    <lineage>
        <taxon>Bacteria</taxon>
        <taxon>Pseudomonadati</taxon>
        <taxon>Pseudomonadota</taxon>
        <taxon>Alphaproteobacteria</taxon>
        <taxon>Hyphomicrobiales</taxon>
        <taxon>Phyllobacteriaceae</taxon>
        <taxon>Aminobacter</taxon>
    </lineage>
</organism>
<feature type="compositionally biased region" description="Basic and acidic residues" evidence="1">
    <location>
        <begin position="37"/>
        <end position="48"/>
    </location>
</feature>
<accession>A0A8E2BGY7</accession>
<dbReference type="EMBL" id="JACHGI010000026">
    <property type="protein sequence ID" value="MBB6470275.1"/>
    <property type="molecule type" value="Genomic_DNA"/>
</dbReference>
<dbReference type="NCBIfam" id="TIGR04361">
    <property type="entry name" value="TrbK_Ti"/>
    <property type="match status" value="1"/>
</dbReference>
<feature type="domain" description="Type IV conjugative transfer protein TrbJ/K C-terminal" evidence="2">
    <location>
        <begin position="9"/>
        <end position="66"/>
    </location>
</feature>
<feature type="region of interest" description="Disordered" evidence="1">
    <location>
        <begin position="34"/>
        <end position="66"/>
    </location>
</feature>
<dbReference type="InterPro" id="IPR024475">
    <property type="entry name" value="TrbJ/K_C"/>
</dbReference>
<proteinExistence type="predicted"/>
<comment type="caution">
    <text evidence="3">The sequence shown here is derived from an EMBL/GenBank/DDBJ whole genome shotgun (WGS) entry which is preliminary data.</text>
</comment>
<dbReference type="AlphaFoldDB" id="A0A8E2BGY7"/>
<evidence type="ECO:0000259" key="2">
    <source>
        <dbReference type="Pfam" id="PF10907"/>
    </source>
</evidence>
<evidence type="ECO:0000256" key="1">
    <source>
        <dbReference type="SAM" id="MobiDB-lite"/>
    </source>
</evidence>
<gene>
    <name evidence="3" type="ORF">HNQ96_006172</name>
</gene>
<dbReference type="InterPro" id="IPR020065">
    <property type="entry name" value="Conjugal_tfr_protein_TrbK"/>
</dbReference>
<dbReference type="Pfam" id="PF10907">
    <property type="entry name" value="DUF2749"/>
    <property type="match status" value="1"/>
</dbReference>
<dbReference type="Proteomes" id="UP000532373">
    <property type="component" value="Unassembled WGS sequence"/>
</dbReference>
<protein>
    <submittedName>
        <fullName evidence="3">Ti type entry exclusion protein TrbK</fullName>
    </submittedName>
</protein>
<name>A0A8E2BGY7_9HYPH</name>
<reference evidence="3 4" key="1">
    <citation type="submission" date="2020-08" db="EMBL/GenBank/DDBJ databases">
        <title>Genomic Encyclopedia of Type Strains, Phase IV (KMG-IV): sequencing the most valuable type-strain genomes for metagenomic binning, comparative biology and taxonomic classification.</title>
        <authorList>
            <person name="Goeker M."/>
        </authorList>
    </citation>
    <scope>NUCLEOTIDE SEQUENCE [LARGE SCALE GENOMIC DNA]</scope>
    <source>
        <strain evidence="3 4">DSM 17454</strain>
    </source>
</reference>
<evidence type="ECO:0000313" key="3">
    <source>
        <dbReference type="EMBL" id="MBB6470275.1"/>
    </source>
</evidence>
<evidence type="ECO:0000313" key="4">
    <source>
        <dbReference type="Proteomes" id="UP000532373"/>
    </source>
</evidence>
<sequence length="66" mass="7104">MMIGFATGAVASACVGGAIWMVVQCAPTNEAPARLPDTARRERAEKSFGGDPNRNVRGGQEMRPRW</sequence>
<dbReference type="RefSeq" id="WP_184774363.1">
    <property type="nucleotide sequence ID" value="NZ_JACHGI010000026.1"/>
</dbReference>